<reference evidence="3" key="1">
    <citation type="journal article" date="2019" name="Int. J. Syst. Evol. Microbiol.">
        <title>The Global Catalogue of Microorganisms (GCM) 10K type strain sequencing project: providing services to taxonomists for standard genome sequencing and annotation.</title>
        <authorList>
            <consortium name="The Broad Institute Genomics Platform"/>
            <consortium name="The Broad Institute Genome Sequencing Center for Infectious Disease"/>
            <person name="Wu L."/>
            <person name="Ma J."/>
        </authorList>
    </citation>
    <scope>NUCLEOTIDE SEQUENCE [LARGE SCALE GENOMIC DNA]</scope>
    <source>
        <strain evidence="3">CCUG 15531</strain>
    </source>
</reference>
<feature type="transmembrane region" description="Helical" evidence="1">
    <location>
        <begin position="42"/>
        <end position="64"/>
    </location>
</feature>
<keyword evidence="1" id="KW-0812">Transmembrane</keyword>
<feature type="transmembrane region" description="Helical" evidence="1">
    <location>
        <begin position="16"/>
        <end position="35"/>
    </location>
</feature>
<keyword evidence="1" id="KW-1133">Transmembrane helix</keyword>
<organism evidence="2 3">
    <name type="scientific">Fredinandcohnia salidurans</name>
    <dbReference type="NCBI Taxonomy" id="2595041"/>
    <lineage>
        <taxon>Bacteria</taxon>
        <taxon>Bacillati</taxon>
        <taxon>Bacillota</taxon>
        <taxon>Bacilli</taxon>
        <taxon>Bacillales</taxon>
        <taxon>Bacillaceae</taxon>
        <taxon>Fredinandcohnia</taxon>
    </lineage>
</organism>
<gene>
    <name evidence="2" type="ORF">ACFSFW_13220</name>
</gene>
<proteinExistence type="predicted"/>
<dbReference type="Proteomes" id="UP001597227">
    <property type="component" value="Unassembled WGS sequence"/>
</dbReference>
<dbReference type="RefSeq" id="WP_388038972.1">
    <property type="nucleotide sequence ID" value="NZ_JBHUEK010000020.1"/>
</dbReference>
<keyword evidence="3" id="KW-1185">Reference proteome</keyword>
<evidence type="ECO:0000256" key="1">
    <source>
        <dbReference type="SAM" id="Phobius"/>
    </source>
</evidence>
<protein>
    <recommendedName>
        <fullName evidence="4">Dolichyl-diphosphooligosaccharide-protein glycosyltransferase subunit OST5</fullName>
    </recommendedName>
</protein>
<comment type="caution">
    <text evidence="2">The sequence shown here is derived from an EMBL/GenBank/DDBJ whole genome shotgun (WGS) entry which is preliminary data.</text>
</comment>
<dbReference type="EMBL" id="JBHUEK010000020">
    <property type="protein sequence ID" value="MFD1779618.1"/>
    <property type="molecule type" value="Genomic_DNA"/>
</dbReference>
<accession>A0ABW4MQ67</accession>
<evidence type="ECO:0000313" key="2">
    <source>
        <dbReference type="EMBL" id="MFD1779618.1"/>
    </source>
</evidence>
<name>A0ABW4MQ67_9BACI</name>
<evidence type="ECO:0000313" key="3">
    <source>
        <dbReference type="Proteomes" id="UP001597227"/>
    </source>
</evidence>
<keyword evidence="1" id="KW-0472">Membrane</keyword>
<evidence type="ECO:0008006" key="4">
    <source>
        <dbReference type="Google" id="ProtNLM"/>
    </source>
</evidence>
<sequence length="67" mass="7374">MDFLSVNDWITPTNPYASLVFGLLFTILVGGVVWIDTRKLKTLLIVLFTGSIVSIVGVIVLQVVGFY</sequence>